<protein>
    <submittedName>
        <fullName evidence="2">Uncharacterized protein</fullName>
    </submittedName>
</protein>
<gene>
    <name evidence="2" type="ORF">FC69_GL001192</name>
</gene>
<dbReference type="Proteomes" id="UP000051264">
    <property type="component" value="Unassembled WGS sequence"/>
</dbReference>
<sequence>MTKLKMLNLKYALINNVVFIFLMIGTLIGQVTNPNKPFYTVAFGLSVLVTIVYLIVIQLVFYRHYPSYNSRNWQPTISGKLIAGLGIFLAVLLLTSQPSVYYWLAFWVVCMIRDYSSVPKKAFT</sequence>
<keyword evidence="1" id="KW-1133">Transmembrane helix</keyword>
<name>A0A0R1S076_9LACO</name>
<comment type="caution">
    <text evidence="2">The sequence shown here is derived from an EMBL/GenBank/DDBJ whole genome shotgun (WGS) entry which is preliminary data.</text>
</comment>
<proteinExistence type="predicted"/>
<organism evidence="2 3">
    <name type="scientific">Latilactobacillus fuchuensis DSM 14340 = JCM 11249</name>
    <dbReference type="NCBI Taxonomy" id="1423747"/>
    <lineage>
        <taxon>Bacteria</taxon>
        <taxon>Bacillati</taxon>
        <taxon>Bacillota</taxon>
        <taxon>Bacilli</taxon>
        <taxon>Lactobacillales</taxon>
        <taxon>Lactobacillaceae</taxon>
        <taxon>Latilactobacillus</taxon>
    </lineage>
</organism>
<dbReference type="PATRIC" id="fig|1423747.3.peg.1217"/>
<keyword evidence="1" id="KW-0812">Transmembrane</keyword>
<feature type="transmembrane region" description="Helical" evidence="1">
    <location>
        <begin position="38"/>
        <end position="61"/>
    </location>
</feature>
<dbReference type="RefSeq" id="WP_025082765.1">
    <property type="nucleotide sequence ID" value="NZ_AZEX01000002.1"/>
</dbReference>
<evidence type="ECO:0000313" key="3">
    <source>
        <dbReference type="Proteomes" id="UP000051264"/>
    </source>
</evidence>
<keyword evidence="1" id="KW-0472">Membrane</keyword>
<feature type="transmembrane region" description="Helical" evidence="1">
    <location>
        <begin position="12"/>
        <end position="32"/>
    </location>
</feature>
<dbReference type="STRING" id="1423747.FC69_GL001192"/>
<dbReference type="AlphaFoldDB" id="A0A0R1S076"/>
<evidence type="ECO:0000313" key="2">
    <source>
        <dbReference type="EMBL" id="KRL61982.1"/>
    </source>
</evidence>
<dbReference type="EMBL" id="AZEX01000002">
    <property type="protein sequence ID" value="KRL61982.1"/>
    <property type="molecule type" value="Genomic_DNA"/>
</dbReference>
<accession>A0A0R1S076</accession>
<evidence type="ECO:0000256" key="1">
    <source>
        <dbReference type="SAM" id="Phobius"/>
    </source>
</evidence>
<reference evidence="2 3" key="1">
    <citation type="journal article" date="2015" name="Genome Announc.">
        <title>Expanding the biotechnology potential of lactobacilli through comparative genomics of 213 strains and associated genera.</title>
        <authorList>
            <person name="Sun Z."/>
            <person name="Harris H.M."/>
            <person name="McCann A."/>
            <person name="Guo C."/>
            <person name="Argimon S."/>
            <person name="Zhang W."/>
            <person name="Yang X."/>
            <person name="Jeffery I.B."/>
            <person name="Cooney J.C."/>
            <person name="Kagawa T.F."/>
            <person name="Liu W."/>
            <person name="Song Y."/>
            <person name="Salvetti E."/>
            <person name="Wrobel A."/>
            <person name="Rasinkangas P."/>
            <person name="Parkhill J."/>
            <person name="Rea M.C."/>
            <person name="O'Sullivan O."/>
            <person name="Ritari J."/>
            <person name="Douillard F.P."/>
            <person name="Paul Ross R."/>
            <person name="Yang R."/>
            <person name="Briner A.E."/>
            <person name="Felis G.E."/>
            <person name="de Vos W.M."/>
            <person name="Barrangou R."/>
            <person name="Klaenhammer T.R."/>
            <person name="Caufield P.W."/>
            <person name="Cui Y."/>
            <person name="Zhang H."/>
            <person name="O'Toole P.W."/>
        </authorList>
    </citation>
    <scope>NUCLEOTIDE SEQUENCE [LARGE SCALE GENOMIC DNA]</scope>
    <source>
        <strain evidence="2 3">DSM 14340</strain>
    </source>
</reference>
<feature type="transmembrane region" description="Helical" evidence="1">
    <location>
        <begin position="73"/>
        <end position="94"/>
    </location>
</feature>